<dbReference type="PANTHER" id="PTHR12383">
    <property type="entry name" value="PROTEASE FAMILY S26 MITOCHONDRIAL INNER MEMBRANE PROTEASE-RELATED"/>
    <property type="match status" value="1"/>
</dbReference>
<comment type="caution">
    <text evidence="7">The sequence shown here is derived from an EMBL/GenBank/DDBJ whole genome shotgun (WGS) entry which is preliminary data.</text>
</comment>
<dbReference type="GeneID" id="30023401"/>
<dbReference type="PROSITE" id="PS00760">
    <property type="entry name" value="SPASE_I_2"/>
    <property type="match status" value="1"/>
</dbReference>
<dbReference type="Gene3D" id="2.10.109.10">
    <property type="entry name" value="Umud Fragment, subunit A"/>
    <property type="match status" value="1"/>
</dbReference>
<evidence type="ECO:0000313" key="7">
    <source>
        <dbReference type="EMBL" id="OAA57188.1"/>
    </source>
</evidence>
<protein>
    <submittedName>
        <fullName evidence="7">Peptidase S24/S26A/S26B/S26C</fullName>
    </submittedName>
</protein>
<dbReference type="GO" id="GO:0004252">
    <property type="term" value="F:serine-type endopeptidase activity"/>
    <property type="evidence" value="ECO:0007669"/>
    <property type="project" value="InterPro"/>
</dbReference>
<keyword evidence="5" id="KW-0472">Membrane</keyword>
<dbReference type="RefSeq" id="XP_018701990.1">
    <property type="nucleotide sequence ID" value="XM_018850713.1"/>
</dbReference>
<dbReference type="InterPro" id="IPR052064">
    <property type="entry name" value="Mito_IMP1_subunit"/>
</dbReference>
<dbReference type="GO" id="GO:0006465">
    <property type="term" value="P:signal peptide processing"/>
    <property type="evidence" value="ECO:0007669"/>
    <property type="project" value="InterPro"/>
</dbReference>
<dbReference type="AlphaFoldDB" id="A0A167Q172"/>
<keyword evidence="4" id="KW-0496">Mitochondrion</keyword>
<evidence type="ECO:0000256" key="5">
    <source>
        <dbReference type="ARBA" id="ARBA00023136"/>
    </source>
</evidence>
<evidence type="ECO:0000259" key="6">
    <source>
        <dbReference type="Pfam" id="PF10502"/>
    </source>
</evidence>
<dbReference type="Pfam" id="PF10502">
    <property type="entry name" value="Peptidase_S26"/>
    <property type="match status" value="1"/>
</dbReference>
<comment type="subcellular location">
    <subcellularLocation>
        <location evidence="1">Mitochondrion inner membrane</location>
    </subcellularLocation>
</comment>
<dbReference type="InterPro" id="IPR036286">
    <property type="entry name" value="LexA/Signal_pep-like_sf"/>
</dbReference>
<dbReference type="STRING" id="1081104.A0A167Q172"/>
<dbReference type="PANTHER" id="PTHR12383:SF16">
    <property type="entry name" value="MITOCHONDRIAL INNER MEMBRANE PROTEASE SUBUNIT 1"/>
    <property type="match status" value="1"/>
</dbReference>
<evidence type="ECO:0000256" key="1">
    <source>
        <dbReference type="ARBA" id="ARBA00004273"/>
    </source>
</evidence>
<proteinExistence type="predicted"/>
<dbReference type="OrthoDB" id="308440at2759"/>
<dbReference type="Proteomes" id="UP000076744">
    <property type="component" value="Unassembled WGS sequence"/>
</dbReference>
<evidence type="ECO:0000256" key="3">
    <source>
        <dbReference type="ARBA" id="ARBA00022801"/>
    </source>
</evidence>
<dbReference type="InterPro" id="IPR019533">
    <property type="entry name" value="Peptidase_S26"/>
</dbReference>
<keyword evidence="3" id="KW-0378">Hydrolase</keyword>
<accession>A0A167Q172</accession>
<dbReference type="GO" id="GO:0006627">
    <property type="term" value="P:protein processing involved in protein targeting to mitochondrion"/>
    <property type="evidence" value="ECO:0007669"/>
    <property type="project" value="TreeGrafter"/>
</dbReference>
<dbReference type="EMBL" id="AZHB01000020">
    <property type="protein sequence ID" value="OAA57188.1"/>
    <property type="molecule type" value="Genomic_DNA"/>
</dbReference>
<name>A0A167Q172_CORFA</name>
<keyword evidence="8" id="KW-1185">Reference proteome</keyword>
<feature type="domain" description="Peptidase S26" evidence="6">
    <location>
        <begin position="24"/>
        <end position="96"/>
    </location>
</feature>
<evidence type="ECO:0000256" key="2">
    <source>
        <dbReference type="ARBA" id="ARBA00022792"/>
    </source>
</evidence>
<keyword evidence="2" id="KW-0999">Mitochondrion inner membrane</keyword>
<organism evidence="7 8">
    <name type="scientific">Cordyceps fumosorosea (strain ARSEF 2679)</name>
    <name type="common">Isaria fumosorosea</name>
    <dbReference type="NCBI Taxonomy" id="1081104"/>
    <lineage>
        <taxon>Eukaryota</taxon>
        <taxon>Fungi</taxon>
        <taxon>Dikarya</taxon>
        <taxon>Ascomycota</taxon>
        <taxon>Pezizomycotina</taxon>
        <taxon>Sordariomycetes</taxon>
        <taxon>Hypocreomycetidae</taxon>
        <taxon>Hypocreales</taxon>
        <taxon>Cordycipitaceae</taxon>
        <taxon>Cordyceps</taxon>
    </lineage>
</organism>
<evidence type="ECO:0000313" key="8">
    <source>
        <dbReference type="Proteomes" id="UP000076744"/>
    </source>
</evidence>
<evidence type="ECO:0000256" key="4">
    <source>
        <dbReference type="ARBA" id="ARBA00023128"/>
    </source>
</evidence>
<sequence length="119" mass="12844">MSGILHRPGVRLTVGLTKLCCAWHLFATHGFQVGPADGPSMLPTFSTYGDWIGTDKRFRRGRGVRVGDLVLYKMPFAAHDMGVKRVVGLPGDYVSIGTPGQPGEENMIQTATVGLLETT</sequence>
<dbReference type="SUPFAM" id="SSF51306">
    <property type="entry name" value="LexA/Signal peptidase"/>
    <property type="match status" value="1"/>
</dbReference>
<gene>
    <name evidence="7" type="ORF">ISF_07109</name>
</gene>
<dbReference type="InterPro" id="IPR019757">
    <property type="entry name" value="Pept_S26A_signal_pept_1_Lys-AS"/>
</dbReference>
<dbReference type="GO" id="GO:0042720">
    <property type="term" value="C:mitochondrial inner membrane peptidase complex"/>
    <property type="evidence" value="ECO:0007669"/>
    <property type="project" value="TreeGrafter"/>
</dbReference>
<reference evidence="7 8" key="1">
    <citation type="journal article" date="2016" name="Genome Biol. Evol.">
        <title>Divergent and convergent evolution of fungal pathogenicity.</title>
        <authorList>
            <person name="Shang Y."/>
            <person name="Xiao G."/>
            <person name="Zheng P."/>
            <person name="Cen K."/>
            <person name="Zhan S."/>
            <person name="Wang C."/>
        </authorList>
    </citation>
    <scope>NUCLEOTIDE SEQUENCE [LARGE SCALE GENOMIC DNA]</scope>
    <source>
        <strain evidence="7 8">ARSEF 2679</strain>
    </source>
</reference>